<evidence type="ECO:0000313" key="3">
    <source>
        <dbReference type="Proteomes" id="UP001492380"/>
    </source>
</evidence>
<feature type="region of interest" description="Disordered" evidence="1">
    <location>
        <begin position="207"/>
        <end position="228"/>
    </location>
</feature>
<name>A0ABR1YCK1_9PEZI</name>
<evidence type="ECO:0000256" key="1">
    <source>
        <dbReference type="SAM" id="MobiDB-lite"/>
    </source>
</evidence>
<protein>
    <submittedName>
        <fullName evidence="2">Uncharacterized protein</fullName>
    </submittedName>
</protein>
<gene>
    <name evidence="2" type="ORF">HDK90DRAFT_95501</name>
</gene>
<dbReference type="EMBL" id="JBBWRZ010000012">
    <property type="protein sequence ID" value="KAK8224924.1"/>
    <property type="molecule type" value="Genomic_DNA"/>
</dbReference>
<accession>A0ABR1YCK1</accession>
<evidence type="ECO:0000313" key="2">
    <source>
        <dbReference type="EMBL" id="KAK8224924.1"/>
    </source>
</evidence>
<feature type="compositionally biased region" description="Polar residues" evidence="1">
    <location>
        <begin position="217"/>
        <end position="228"/>
    </location>
</feature>
<sequence length="228" mass="25403">MRNPLPTWGRRSGVTCPCTGLIAGKNVHLWGLRSIKVGQPLPIAPLRQQQRRLCATGTTEDKDRTDFDRNSIHLLVSGLRSGLGERMARQHCGCAFGRWPLCLRSVFPHLCRAAFMFSIIPRQSRCAVTIDVALHTTSAPLNREIAKVLSETRNSRMDTCKSRLAKLELVCCLLSRKSEQSKGREGFYTLRVGLNRDEAGRETVQTHQEVSRGFGQTAMSGQVTPTND</sequence>
<organism evidence="2 3">
    <name type="scientific">Phyllosticta capitalensis</name>
    <dbReference type="NCBI Taxonomy" id="121624"/>
    <lineage>
        <taxon>Eukaryota</taxon>
        <taxon>Fungi</taxon>
        <taxon>Dikarya</taxon>
        <taxon>Ascomycota</taxon>
        <taxon>Pezizomycotina</taxon>
        <taxon>Dothideomycetes</taxon>
        <taxon>Dothideomycetes incertae sedis</taxon>
        <taxon>Botryosphaeriales</taxon>
        <taxon>Phyllostictaceae</taxon>
        <taxon>Phyllosticta</taxon>
    </lineage>
</organism>
<dbReference type="Proteomes" id="UP001492380">
    <property type="component" value="Unassembled WGS sequence"/>
</dbReference>
<proteinExistence type="predicted"/>
<keyword evidence="3" id="KW-1185">Reference proteome</keyword>
<comment type="caution">
    <text evidence="2">The sequence shown here is derived from an EMBL/GenBank/DDBJ whole genome shotgun (WGS) entry which is preliminary data.</text>
</comment>
<reference evidence="2 3" key="1">
    <citation type="submission" date="2024-04" db="EMBL/GenBank/DDBJ databases">
        <title>Phyllosticta paracitricarpa is synonymous to the EU quarantine fungus P. citricarpa based on phylogenomic analyses.</title>
        <authorList>
            <consortium name="Lawrence Berkeley National Laboratory"/>
            <person name="Van Ingen-Buijs V.A."/>
            <person name="Van Westerhoven A.C."/>
            <person name="Haridas S."/>
            <person name="Skiadas P."/>
            <person name="Martin F."/>
            <person name="Groenewald J.Z."/>
            <person name="Crous P.W."/>
            <person name="Seidl M.F."/>
        </authorList>
    </citation>
    <scope>NUCLEOTIDE SEQUENCE [LARGE SCALE GENOMIC DNA]</scope>
    <source>
        <strain evidence="2 3">CBS 123374</strain>
    </source>
</reference>